<gene>
    <name evidence="2" type="ORF">EV141_0275</name>
</gene>
<keyword evidence="1" id="KW-0812">Transmembrane</keyword>
<comment type="caution">
    <text evidence="2">The sequence shown here is derived from an EMBL/GenBank/DDBJ whole genome shotgun (WGS) entry which is preliminary data.</text>
</comment>
<dbReference type="EMBL" id="SGWW01000001">
    <property type="protein sequence ID" value="RZS59058.1"/>
    <property type="molecule type" value="Genomic_DNA"/>
</dbReference>
<organism evidence="2 3">
    <name type="scientific">Microcella putealis</name>
    <dbReference type="NCBI Taxonomy" id="337005"/>
    <lineage>
        <taxon>Bacteria</taxon>
        <taxon>Bacillati</taxon>
        <taxon>Actinomycetota</taxon>
        <taxon>Actinomycetes</taxon>
        <taxon>Micrococcales</taxon>
        <taxon>Microbacteriaceae</taxon>
        <taxon>Microcella</taxon>
    </lineage>
</organism>
<name>A0A4Q7LXU5_9MICO</name>
<feature type="transmembrane region" description="Helical" evidence="1">
    <location>
        <begin position="145"/>
        <end position="167"/>
    </location>
</feature>
<evidence type="ECO:0000313" key="3">
    <source>
        <dbReference type="Proteomes" id="UP000293519"/>
    </source>
</evidence>
<feature type="transmembrane region" description="Helical" evidence="1">
    <location>
        <begin position="108"/>
        <end position="125"/>
    </location>
</feature>
<reference evidence="2 3" key="1">
    <citation type="journal article" date="2015" name="Stand. Genomic Sci.">
        <title>Genomic Encyclopedia of Bacterial and Archaeal Type Strains, Phase III: the genomes of soil and plant-associated and newly described type strains.</title>
        <authorList>
            <person name="Whitman W.B."/>
            <person name="Woyke T."/>
            <person name="Klenk H.P."/>
            <person name="Zhou Y."/>
            <person name="Lilburn T.G."/>
            <person name="Beck B.J."/>
            <person name="De Vos P."/>
            <person name="Vandamme P."/>
            <person name="Eisen J.A."/>
            <person name="Garrity G."/>
            <person name="Hugenholtz P."/>
            <person name="Kyrpides N.C."/>
        </authorList>
    </citation>
    <scope>NUCLEOTIDE SEQUENCE [LARGE SCALE GENOMIC DNA]</scope>
    <source>
        <strain evidence="2 3">CV2</strain>
    </source>
</reference>
<evidence type="ECO:0008006" key="4">
    <source>
        <dbReference type="Google" id="ProtNLM"/>
    </source>
</evidence>
<dbReference type="Proteomes" id="UP000293519">
    <property type="component" value="Unassembled WGS sequence"/>
</dbReference>
<dbReference type="RefSeq" id="WP_241968931.1">
    <property type="nucleotide sequence ID" value="NZ_SGWW01000001.1"/>
</dbReference>
<feature type="transmembrane region" description="Helical" evidence="1">
    <location>
        <begin position="54"/>
        <end position="87"/>
    </location>
</feature>
<accession>A0A4Q7LXU5</accession>
<keyword evidence="3" id="KW-1185">Reference proteome</keyword>
<dbReference type="AlphaFoldDB" id="A0A4Q7LXU5"/>
<evidence type="ECO:0000256" key="1">
    <source>
        <dbReference type="SAM" id="Phobius"/>
    </source>
</evidence>
<proteinExistence type="predicted"/>
<protein>
    <recommendedName>
        <fullName evidence="4">Small multi-drug export protein</fullName>
    </recommendedName>
</protein>
<keyword evidence="1" id="KW-0472">Membrane</keyword>
<sequence length="172" mass="18462">MSPHPVTASIPEETHFRLAELQEFTASVDPVWQWLVVMGAGAIPFVESYGAGPLGIVVGMFPILAVIAAIVGNIVSMTVVVLATGGARDRLAKRDTEQSPRRQRFLRAFDKWGVAGVSLLGQTILPSQITSAMMVGIGADKKRVIIWQIISIILWGIAFGVLAWLAVSALRG</sequence>
<evidence type="ECO:0000313" key="2">
    <source>
        <dbReference type="EMBL" id="RZS59058.1"/>
    </source>
</evidence>
<keyword evidence="1" id="KW-1133">Transmembrane helix</keyword>